<dbReference type="PANTHER" id="PTHR21310:SF15">
    <property type="entry name" value="AMINOGLYCOSIDE PHOSPHOTRANSFERASE DOMAIN-CONTAINING PROTEIN"/>
    <property type="match status" value="1"/>
</dbReference>
<protein>
    <recommendedName>
        <fullName evidence="1">Aminoglycoside phosphotransferase domain-containing protein</fullName>
    </recommendedName>
</protein>
<comment type="caution">
    <text evidence="2">The sequence shown here is derived from an EMBL/GenBank/DDBJ whole genome shotgun (WGS) entry which is preliminary data.</text>
</comment>
<evidence type="ECO:0000259" key="1">
    <source>
        <dbReference type="Pfam" id="PF01636"/>
    </source>
</evidence>
<dbReference type="SUPFAM" id="SSF56112">
    <property type="entry name" value="Protein kinase-like (PK-like)"/>
    <property type="match status" value="1"/>
</dbReference>
<proteinExistence type="predicted"/>
<name>D4B124_ARTBC</name>
<evidence type="ECO:0000313" key="2">
    <source>
        <dbReference type="EMBL" id="EFE30959.1"/>
    </source>
</evidence>
<dbReference type="Gene3D" id="3.90.1200.10">
    <property type="match status" value="1"/>
</dbReference>
<feature type="domain" description="Aminoglycoside phosphotransferase" evidence="1">
    <location>
        <begin position="43"/>
        <end position="244"/>
    </location>
</feature>
<dbReference type="EMBL" id="ABSU01000025">
    <property type="protein sequence ID" value="EFE30959.1"/>
    <property type="molecule type" value="Genomic_DNA"/>
</dbReference>
<dbReference type="KEGG" id="abe:ARB_02153"/>
<dbReference type="InterPro" id="IPR011009">
    <property type="entry name" value="Kinase-like_dom_sf"/>
</dbReference>
<gene>
    <name evidence="2" type="ORF">ARB_02153</name>
</gene>
<dbReference type="CDD" id="cd05120">
    <property type="entry name" value="APH_ChoK_like"/>
    <property type="match status" value="1"/>
</dbReference>
<sequence length="300" mass="34207">MAQVDTTVDTTKEDPTPCPTCGWSDLRRSRCSHISQVKLVNAISNRAWWHIGSDMVLKEDPYDKWKTSEVANLKFIQEKTTIPVPTIVKDWVQSDNRHFLLMERMPGETLDTLYQKLSTAELEAIADQVAELIQQLRPLQSPQIGGIGGTPLHNGWIFVNNMEPAGPFSSDDELWDCIKNGLAKVPAKAVENLRKRMPACKPYTWTHDDLSSSNIVVKDGKVTGILDWEFCGYYPVWWQYVSAGSGDPEEERWLKIMHGKVKDQYPEATDFFRDLRSLTYYPDLTEHGKKTLEKLMADGE</sequence>
<keyword evidence="3" id="KW-1185">Reference proteome</keyword>
<evidence type="ECO:0000313" key="3">
    <source>
        <dbReference type="Proteomes" id="UP000008866"/>
    </source>
</evidence>
<reference evidence="3" key="1">
    <citation type="journal article" date="2011" name="Genome Biol.">
        <title>Comparative and functional genomics provide insights into the pathogenicity of dermatophytic fungi.</title>
        <authorList>
            <person name="Burmester A."/>
            <person name="Shelest E."/>
            <person name="Gloeckner G."/>
            <person name="Heddergott C."/>
            <person name="Schindler S."/>
            <person name="Staib P."/>
            <person name="Heidel A."/>
            <person name="Felder M."/>
            <person name="Petzold A."/>
            <person name="Szafranski K."/>
            <person name="Feuermann M."/>
            <person name="Pedruzzi I."/>
            <person name="Priebe S."/>
            <person name="Groth M."/>
            <person name="Winkler R."/>
            <person name="Li W."/>
            <person name="Kniemeyer O."/>
            <person name="Schroeckh V."/>
            <person name="Hertweck C."/>
            <person name="Hube B."/>
            <person name="White T.C."/>
            <person name="Platzer M."/>
            <person name="Guthke R."/>
            <person name="Heitman J."/>
            <person name="Woestemeyer J."/>
            <person name="Zipfel P.F."/>
            <person name="Monod M."/>
            <person name="Brakhage A.A."/>
        </authorList>
    </citation>
    <scope>NUCLEOTIDE SEQUENCE [LARGE SCALE GENOMIC DNA]</scope>
    <source>
        <strain evidence="3">ATCC MYA-4681 / CBS 112371</strain>
    </source>
</reference>
<dbReference type="HOGENOM" id="CLU_021768_6_1_1"/>
<dbReference type="eggNOG" id="ENOG502SP8Y">
    <property type="taxonomic scope" value="Eukaryota"/>
</dbReference>
<accession>D4B124</accession>
<dbReference type="OrthoDB" id="8300194at2759"/>
<dbReference type="GeneID" id="9523370"/>
<dbReference type="InterPro" id="IPR051678">
    <property type="entry name" value="AGP_Transferase"/>
</dbReference>
<dbReference type="RefSeq" id="XP_003011599.1">
    <property type="nucleotide sequence ID" value="XM_003011553.1"/>
</dbReference>
<dbReference type="Proteomes" id="UP000008866">
    <property type="component" value="Unassembled WGS sequence"/>
</dbReference>
<dbReference type="InterPro" id="IPR002575">
    <property type="entry name" value="Aminoglycoside_PTrfase"/>
</dbReference>
<dbReference type="OMA" id="HSAKMES"/>
<dbReference type="Pfam" id="PF01636">
    <property type="entry name" value="APH"/>
    <property type="match status" value="1"/>
</dbReference>
<dbReference type="AlphaFoldDB" id="D4B124"/>
<dbReference type="PANTHER" id="PTHR21310">
    <property type="entry name" value="AMINOGLYCOSIDE PHOSPHOTRANSFERASE-RELATED-RELATED"/>
    <property type="match status" value="1"/>
</dbReference>
<organism evidence="2 3">
    <name type="scientific">Arthroderma benhamiae (strain ATCC MYA-4681 / CBS 112371)</name>
    <name type="common">Trichophyton mentagrophytes</name>
    <dbReference type="NCBI Taxonomy" id="663331"/>
    <lineage>
        <taxon>Eukaryota</taxon>
        <taxon>Fungi</taxon>
        <taxon>Dikarya</taxon>
        <taxon>Ascomycota</taxon>
        <taxon>Pezizomycotina</taxon>
        <taxon>Eurotiomycetes</taxon>
        <taxon>Eurotiomycetidae</taxon>
        <taxon>Onygenales</taxon>
        <taxon>Arthrodermataceae</taxon>
        <taxon>Trichophyton</taxon>
    </lineage>
</organism>